<dbReference type="Pfam" id="PF03190">
    <property type="entry name" value="Thioredox_DsbH"/>
    <property type="match status" value="1"/>
</dbReference>
<name>A0A935JXQ8_9RHOO</name>
<dbReference type="InterPro" id="IPR036249">
    <property type="entry name" value="Thioredoxin-like_sf"/>
</dbReference>
<comment type="caution">
    <text evidence="3">The sequence shown here is derived from an EMBL/GenBank/DDBJ whole genome shotgun (WGS) entry which is preliminary data.</text>
</comment>
<evidence type="ECO:0000313" key="3">
    <source>
        <dbReference type="EMBL" id="MBK7415921.1"/>
    </source>
</evidence>
<dbReference type="InterPro" id="IPR024705">
    <property type="entry name" value="Ssp411"/>
</dbReference>
<dbReference type="InterPro" id="IPR004879">
    <property type="entry name" value="Ssp411-like_TRX"/>
</dbReference>
<accession>A0A935JXQ8</accession>
<organism evidence="3 4">
    <name type="scientific">Candidatus Dechloromonas phosphorivorans</name>
    <dbReference type="NCBI Taxonomy" id="2899244"/>
    <lineage>
        <taxon>Bacteria</taxon>
        <taxon>Pseudomonadati</taxon>
        <taxon>Pseudomonadota</taxon>
        <taxon>Betaproteobacteria</taxon>
        <taxon>Rhodocyclales</taxon>
        <taxon>Azonexaceae</taxon>
        <taxon>Dechloromonas</taxon>
    </lineage>
</organism>
<dbReference type="SUPFAM" id="SSF52833">
    <property type="entry name" value="Thioredoxin-like"/>
    <property type="match status" value="1"/>
</dbReference>
<dbReference type="AlphaFoldDB" id="A0A935JXQ8"/>
<sequence>MKKQLAALWLALLLPLASLAAPGTLIDWQAYSPQAFTRAKAESRLILLELEAVWCHWCHVMDEKTWNDPQVAATMRKHFVAVRVDHDARPDLAERYRDYGWPALIILDGNGQEIVKRAGYIAPAAMQRLLTTVIGDPRPESPNVTAPTSWALSPLLAEATARELEARLVATHDFALGGLIGEQKMVDRDATEYALQQNNPQALAIARSNLAAARQLVDPVWGGIYQYSTGGNWAHPHYEKLGFIQAD</sequence>
<keyword evidence="1" id="KW-0732">Signal</keyword>
<feature type="non-terminal residue" evidence="3">
    <location>
        <position position="247"/>
    </location>
</feature>
<feature type="chain" id="PRO_5037727151" evidence="1">
    <location>
        <begin position="21"/>
        <end position="247"/>
    </location>
</feature>
<evidence type="ECO:0000259" key="2">
    <source>
        <dbReference type="PROSITE" id="PS51352"/>
    </source>
</evidence>
<dbReference type="PANTHER" id="PTHR42899:SF1">
    <property type="entry name" value="SPERMATOGENESIS-ASSOCIATED PROTEIN 20"/>
    <property type="match status" value="1"/>
</dbReference>
<dbReference type="Proteomes" id="UP000739411">
    <property type="component" value="Unassembled WGS sequence"/>
</dbReference>
<gene>
    <name evidence="3" type="ORF">IPJ38_13195</name>
</gene>
<dbReference type="PANTHER" id="PTHR42899">
    <property type="entry name" value="SPERMATOGENESIS-ASSOCIATED PROTEIN 20"/>
    <property type="match status" value="1"/>
</dbReference>
<dbReference type="EMBL" id="JADJMS010000028">
    <property type="protein sequence ID" value="MBK7415921.1"/>
    <property type="molecule type" value="Genomic_DNA"/>
</dbReference>
<dbReference type="PROSITE" id="PS51352">
    <property type="entry name" value="THIOREDOXIN_2"/>
    <property type="match status" value="1"/>
</dbReference>
<dbReference type="Gene3D" id="3.40.30.10">
    <property type="entry name" value="Glutaredoxin"/>
    <property type="match status" value="1"/>
</dbReference>
<dbReference type="InterPro" id="IPR013766">
    <property type="entry name" value="Thioredoxin_domain"/>
</dbReference>
<feature type="signal peptide" evidence="1">
    <location>
        <begin position="1"/>
        <end position="20"/>
    </location>
</feature>
<evidence type="ECO:0000256" key="1">
    <source>
        <dbReference type="SAM" id="SignalP"/>
    </source>
</evidence>
<reference evidence="3 4" key="1">
    <citation type="submission" date="2020-10" db="EMBL/GenBank/DDBJ databases">
        <title>Connecting structure to function with the recovery of over 1000 high-quality activated sludge metagenome-assembled genomes encoding full-length rRNA genes using long-read sequencing.</title>
        <authorList>
            <person name="Singleton C.M."/>
            <person name="Petriglieri F."/>
            <person name="Kristensen J.M."/>
            <person name="Kirkegaard R.H."/>
            <person name="Michaelsen T.Y."/>
            <person name="Andersen M.H."/>
            <person name="Karst S.M."/>
            <person name="Dueholm M.S."/>
            <person name="Nielsen P.H."/>
            <person name="Albertsen M."/>
        </authorList>
    </citation>
    <scope>NUCLEOTIDE SEQUENCE [LARGE SCALE GENOMIC DNA]</scope>
    <source>
        <strain evidence="3">EsbW_18-Q3-R4-48_BATAC.463</strain>
    </source>
</reference>
<evidence type="ECO:0000313" key="4">
    <source>
        <dbReference type="Proteomes" id="UP000739411"/>
    </source>
</evidence>
<feature type="domain" description="Thioredoxin" evidence="2">
    <location>
        <begin position="10"/>
        <end position="135"/>
    </location>
</feature>
<proteinExistence type="predicted"/>
<protein>
    <submittedName>
        <fullName evidence="3">Thioredoxin domain-containing protein</fullName>
    </submittedName>
</protein>